<dbReference type="PANTHER" id="PTHR31885:SF6">
    <property type="entry name" value="GH04784P"/>
    <property type="match status" value="1"/>
</dbReference>
<protein>
    <submittedName>
        <fullName evidence="7">YhhN family protein</fullName>
    </submittedName>
</protein>
<sequence>MTIIHPYPISLLHAFYFFSIGAIYTFIVQFKSLLAKHAVKSIPIFTLALFVPSEPLRSSPPSSLLNPNLKKFGKLALVLSGIADQFLLHTDKPVLFAIGGLLFFSAHVCYLLAYRPKQRLSHTPLSIFCFIVTLMMMVGLIIFIFPRLRKTPFFVFGVSVYLFIEVVLISVLVQFPNTPDRCSRCHNRAIVGAFLFFVSDLILFNRVFAIERFYFPSWAVMLTYYLAQFLLACSLNQVDCSHKTGEIKR</sequence>
<comment type="caution">
    <text evidence="7">The sequence shown here is derived from an EMBL/GenBank/DDBJ whole genome shotgun (WGS) entry which is preliminary data.</text>
</comment>
<proteinExistence type="inferred from homology"/>
<reference evidence="7 8" key="1">
    <citation type="journal article" date="2022" name="bioRxiv">
        <title>Genomics of Preaxostyla Flagellates Illuminates Evolutionary Transitions and the Path Towards Mitochondrial Loss.</title>
        <authorList>
            <person name="Novak L.V.F."/>
            <person name="Treitli S.C."/>
            <person name="Pyrih J."/>
            <person name="Halakuc P."/>
            <person name="Pipaliya S.V."/>
            <person name="Vacek V."/>
            <person name="Brzon O."/>
            <person name="Soukal P."/>
            <person name="Eme L."/>
            <person name="Dacks J.B."/>
            <person name="Karnkowska A."/>
            <person name="Elias M."/>
            <person name="Hampl V."/>
        </authorList>
    </citation>
    <scope>NUCLEOTIDE SEQUENCE [LARGE SCALE GENOMIC DNA]</scope>
    <source>
        <strain evidence="7">NAU3</strain>
        <tissue evidence="7">Gut</tissue>
    </source>
</reference>
<keyword evidence="5 6" id="KW-0472">Membrane</keyword>
<dbReference type="PANTHER" id="PTHR31885">
    <property type="entry name" value="GH04784P"/>
    <property type="match status" value="1"/>
</dbReference>
<keyword evidence="4 6" id="KW-1133">Transmembrane helix</keyword>
<evidence type="ECO:0000256" key="3">
    <source>
        <dbReference type="ARBA" id="ARBA00022692"/>
    </source>
</evidence>
<gene>
    <name evidence="7" type="ORF">BLNAU_10013</name>
</gene>
<comment type="similarity">
    <text evidence="2">Belongs to the TMEM86 family.</text>
</comment>
<evidence type="ECO:0000313" key="8">
    <source>
        <dbReference type="Proteomes" id="UP001281761"/>
    </source>
</evidence>
<dbReference type="InterPro" id="IPR012506">
    <property type="entry name" value="TMEM86B-like"/>
</dbReference>
<feature type="transmembrane region" description="Helical" evidence="6">
    <location>
        <begin position="125"/>
        <end position="145"/>
    </location>
</feature>
<evidence type="ECO:0000256" key="2">
    <source>
        <dbReference type="ARBA" id="ARBA00007375"/>
    </source>
</evidence>
<dbReference type="Pfam" id="PF07947">
    <property type="entry name" value="YhhN"/>
    <property type="match status" value="1"/>
</dbReference>
<evidence type="ECO:0000256" key="4">
    <source>
        <dbReference type="ARBA" id="ARBA00022989"/>
    </source>
</evidence>
<accession>A0ABQ9XUB7</accession>
<dbReference type="Proteomes" id="UP001281761">
    <property type="component" value="Unassembled WGS sequence"/>
</dbReference>
<evidence type="ECO:0000256" key="5">
    <source>
        <dbReference type="ARBA" id="ARBA00023136"/>
    </source>
</evidence>
<feature type="transmembrane region" description="Helical" evidence="6">
    <location>
        <begin position="185"/>
        <end position="207"/>
    </location>
</feature>
<keyword evidence="3 6" id="KW-0812">Transmembrane</keyword>
<feature type="transmembrane region" description="Helical" evidence="6">
    <location>
        <begin position="213"/>
        <end position="233"/>
    </location>
</feature>
<dbReference type="EMBL" id="JARBJD010000071">
    <property type="protein sequence ID" value="KAK2955082.1"/>
    <property type="molecule type" value="Genomic_DNA"/>
</dbReference>
<name>A0ABQ9XUB7_9EUKA</name>
<feature type="transmembrane region" description="Helical" evidence="6">
    <location>
        <begin position="151"/>
        <end position="173"/>
    </location>
</feature>
<evidence type="ECO:0000256" key="1">
    <source>
        <dbReference type="ARBA" id="ARBA00004141"/>
    </source>
</evidence>
<feature type="transmembrane region" description="Helical" evidence="6">
    <location>
        <begin position="7"/>
        <end position="27"/>
    </location>
</feature>
<feature type="transmembrane region" description="Helical" evidence="6">
    <location>
        <begin position="94"/>
        <end position="113"/>
    </location>
</feature>
<organism evidence="7 8">
    <name type="scientific">Blattamonas nauphoetae</name>
    <dbReference type="NCBI Taxonomy" id="2049346"/>
    <lineage>
        <taxon>Eukaryota</taxon>
        <taxon>Metamonada</taxon>
        <taxon>Preaxostyla</taxon>
        <taxon>Oxymonadida</taxon>
        <taxon>Blattamonas</taxon>
    </lineage>
</organism>
<evidence type="ECO:0000256" key="6">
    <source>
        <dbReference type="SAM" id="Phobius"/>
    </source>
</evidence>
<comment type="subcellular location">
    <subcellularLocation>
        <location evidence="1">Membrane</location>
        <topology evidence="1">Multi-pass membrane protein</topology>
    </subcellularLocation>
</comment>
<keyword evidence="8" id="KW-1185">Reference proteome</keyword>
<evidence type="ECO:0000313" key="7">
    <source>
        <dbReference type="EMBL" id="KAK2955082.1"/>
    </source>
</evidence>